<feature type="transmembrane region" description="Helical" evidence="8">
    <location>
        <begin position="318"/>
        <end position="337"/>
    </location>
</feature>
<evidence type="ECO:0000256" key="2">
    <source>
        <dbReference type="ARBA" id="ARBA00022448"/>
    </source>
</evidence>
<feature type="transmembrane region" description="Helical" evidence="8">
    <location>
        <begin position="55"/>
        <end position="78"/>
    </location>
</feature>
<feature type="transmembrane region" description="Helical" evidence="8">
    <location>
        <begin position="191"/>
        <end position="211"/>
    </location>
</feature>
<dbReference type="PANTHER" id="PTHR32195">
    <property type="entry name" value="OS07G0662800 PROTEIN"/>
    <property type="match status" value="1"/>
</dbReference>
<comment type="caution">
    <text evidence="9">The sequence shown here is derived from an EMBL/GenBank/DDBJ whole genome shotgun (WGS) entry which is preliminary data.</text>
</comment>
<reference evidence="10" key="1">
    <citation type="journal article" date="2019" name="Int. J. Syst. Evol. Microbiol.">
        <title>The Global Catalogue of Microorganisms (GCM) 10K type strain sequencing project: providing services to taxonomists for standard genome sequencing and annotation.</title>
        <authorList>
            <consortium name="The Broad Institute Genomics Platform"/>
            <consortium name="The Broad Institute Genome Sequencing Center for Infectious Disease"/>
            <person name="Wu L."/>
            <person name="Ma J."/>
        </authorList>
    </citation>
    <scope>NUCLEOTIDE SEQUENCE [LARGE SCALE GENOMIC DNA]</scope>
    <source>
        <strain evidence="10">JCM 18302</strain>
    </source>
</reference>
<proteinExistence type="predicted"/>
<evidence type="ECO:0000256" key="5">
    <source>
        <dbReference type="ARBA" id="ARBA00022692"/>
    </source>
</evidence>
<dbReference type="Pfam" id="PF03222">
    <property type="entry name" value="Trp_Tyr_perm"/>
    <property type="match status" value="1"/>
</dbReference>
<feature type="transmembrane region" description="Helical" evidence="8">
    <location>
        <begin position="99"/>
        <end position="119"/>
    </location>
</feature>
<dbReference type="RefSeq" id="WP_345606729.1">
    <property type="nucleotide sequence ID" value="NZ_BAABJO010000014.1"/>
</dbReference>
<name>A0ABP9NSP7_9PSEU</name>
<evidence type="ECO:0000313" key="9">
    <source>
        <dbReference type="EMBL" id="GAA5125572.1"/>
    </source>
</evidence>
<gene>
    <name evidence="9" type="ORF">GCM10023320_40160</name>
</gene>
<evidence type="ECO:0000256" key="3">
    <source>
        <dbReference type="ARBA" id="ARBA00022475"/>
    </source>
</evidence>
<keyword evidence="6 8" id="KW-1133">Transmembrane helix</keyword>
<evidence type="ECO:0000256" key="4">
    <source>
        <dbReference type="ARBA" id="ARBA00022519"/>
    </source>
</evidence>
<evidence type="ECO:0000256" key="6">
    <source>
        <dbReference type="ARBA" id="ARBA00022989"/>
    </source>
</evidence>
<feature type="transmembrane region" description="Helical" evidence="8">
    <location>
        <begin position="274"/>
        <end position="298"/>
    </location>
</feature>
<comment type="subcellular location">
    <subcellularLocation>
        <location evidence="1">Cell inner membrane</location>
        <topology evidence="1">Multi-pass membrane protein</topology>
    </subcellularLocation>
</comment>
<sequence length="413" mass="43096">MAEDVAGAAGTRRFTGLGHERITFWQGVAIIFGANIGAGILSLPYGSRTGGFPALVIALLVAGFLTTASMLYVAEVALRTDTPLQLSGLARKYLGEAGSWLIFAGIVINGFGALIAYASGGGQVLGELLGIPELAGSLLFYVPGAVVVWLGLKATGRSEQAITIGMVALIAILVGWSVLGPGIDAANLTYLRPYFIVPIMNLAVFAFIAQYTVPELARGLAQHAPRVLPRAVVAGMVATGFVLALVPFAALGMMGPDGITPVVTIAWANELGQAAYYCANVFAVLAMLTSFWAIGLTLMTNIFDRFSWPAGGSPLHRAMALALVVVPPFLIAALGLAGFVSALGYAGGFAGAIMSIIPVLMLRQARRRGDREPEWKAGWVAHPVVQVALVVVFGLAFLYSLLTIAGLVPQGWA</sequence>
<dbReference type="PIRSF" id="PIRSF006060">
    <property type="entry name" value="AA_transporter"/>
    <property type="match status" value="1"/>
</dbReference>
<keyword evidence="5 8" id="KW-0812">Transmembrane</keyword>
<feature type="transmembrane region" description="Helical" evidence="8">
    <location>
        <begin position="161"/>
        <end position="179"/>
    </location>
</feature>
<keyword evidence="7 8" id="KW-0472">Membrane</keyword>
<feature type="transmembrane region" description="Helical" evidence="8">
    <location>
        <begin position="343"/>
        <end position="362"/>
    </location>
</feature>
<dbReference type="PANTHER" id="PTHR32195:SF26">
    <property type="entry name" value="TRYPTOPHAN OR TYROSINE TRANSPORTER PROTEIN"/>
    <property type="match status" value="1"/>
</dbReference>
<keyword evidence="3" id="KW-1003">Cell membrane</keyword>
<dbReference type="EMBL" id="BAABJO010000014">
    <property type="protein sequence ID" value="GAA5125572.1"/>
    <property type="molecule type" value="Genomic_DNA"/>
</dbReference>
<evidence type="ECO:0000256" key="7">
    <source>
        <dbReference type="ARBA" id="ARBA00023136"/>
    </source>
</evidence>
<evidence type="ECO:0000256" key="8">
    <source>
        <dbReference type="SAM" id="Phobius"/>
    </source>
</evidence>
<keyword evidence="10" id="KW-1185">Reference proteome</keyword>
<feature type="transmembrane region" description="Helical" evidence="8">
    <location>
        <begin position="131"/>
        <end position="152"/>
    </location>
</feature>
<dbReference type="Proteomes" id="UP001500804">
    <property type="component" value="Unassembled WGS sequence"/>
</dbReference>
<feature type="transmembrane region" description="Helical" evidence="8">
    <location>
        <begin position="22"/>
        <end position="43"/>
    </location>
</feature>
<feature type="transmembrane region" description="Helical" evidence="8">
    <location>
        <begin position="383"/>
        <end position="408"/>
    </location>
</feature>
<organism evidence="9 10">
    <name type="scientific">Pseudonocardia adelaidensis</name>
    <dbReference type="NCBI Taxonomy" id="648754"/>
    <lineage>
        <taxon>Bacteria</taxon>
        <taxon>Bacillati</taxon>
        <taxon>Actinomycetota</taxon>
        <taxon>Actinomycetes</taxon>
        <taxon>Pseudonocardiales</taxon>
        <taxon>Pseudonocardiaceae</taxon>
        <taxon>Pseudonocardia</taxon>
    </lineage>
</organism>
<evidence type="ECO:0000256" key="1">
    <source>
        <dbReference type="ARBA" id="ARBA00004429"/>
    </source>
</evidence>
<keyword evidence="2" id="KW-0813">Transport</keyword>
<accession>A0ABP9NSP7</accession>
<evidence type="ECO:0000313" key="10">
    <source>
        <dbReference type="Proteomes" id="UP001500804"/>
    </source>
</evidence>
<feature type="transmembrane region" description="Helical" evidence="8">
    <location>
        <begin position="232"/>
        <end position="254"/>
    </location>
</feature>
<dbReference type="InterPro" id="IPR018227">
    <property type="entry name" value="Amino_acid_transport_2"/>
</dbReference>
<protein>
    <submittedName>
        <fullName evidence="9">Amino acid permease</fullName>
    </submittedName>
</protein>
<keyword evidence="4" id="KW-0997">Cell inner membrane</keyword>
<dbReference type="Gene3D" id="1.20.1740.10">
    <property type="entry name" value="Amino acid/polyamine transporter I"/>
    <property type="match status" value="1"/>
</dbReference>